<reference evidence="4" key="1">
    <citation type="journal article" date="2018" name="Nat. Plants">
        <title>Whole-genome landscape of Medicago truncatula symbiotic genes.</title>
        <authorList>
            <person name="Pecrix Y."/>
            <person name="Gamas P."/>
            <person name="Carrere S."/>
        </authorList>
    </citation>
    <scope>NUCLEOTIDE SEQUENCE</scope>
    <source>
        <tissue evidence="4">Leaves</tissue>
    </source>
</reference>
<dbReference type="InterPro" id="IPR041569">
    <property type="entry name" value="AAA_lid_3"/>
</dbReference>
<dbReference type="Pfam" id="PF00004">
    <property type="entry name" value="AAA"/>
    <property type="match status" value="2"/>
</dbReference>
<dbReference type="GO" id="GO:0016887">
    <property type="term" value="F:ATP hydrolysis activity"/>
    <property type="evidence" value="ECO:0007669"/>
    <property type="project" value="InterPro"/>
</dbReference>
<evidence type="ECO:0000313" key="4">
    <source>
        <dbReference type="EMBL" id="RHN47686.1"/>
    </source>
</evidence>
<dbReference type="Proteomes" id="UP000265566">
    <property type="component" value="Chromosome 7"/>
</dbReference>
<dbReference type="Gene3D" id="3.40.50.300">
    <property type="entry name" value="P-loop containing nucleotide triphosphate hydrolases"/>
    <property type="match status" value="2"/>
</dbReference>
<keyword evidence="2" id="KW-1133">Transmembrane helix</keyword>
<dbReference type="AlphaFoldDB" id="A0A396H2U9"/>
<dbReference type="Pfam" id="PF17862">
    <property type="entry name" value="AAA_lid_3"/>
    <property type="match status" value="2"/>
</dbReference>
<evidence type="ECO:0000256" key="1">
    <source>
        <dbReference type="RuleBase" id="RU003651"/>
    </source>
</evidence>
<organism evidence="4">
    <name type="scientific">Medicago truncatula</name>
    <name type="common">Barrel medic</name>
    <name type="synonym">Medicago tribuloides</name>
    <dbReference type="NCBI Taxonomy" id="3880"/>
    <lineage>
        <taxon>Eukaryota</taxon>
        <taxon>Viridiplantae</taxon>
        <taxon>Streptophyta</taxon>
        <taxon>Embryophyta</taxon>
        <taxon>Tracheophyta</taxon>
        <taxon>Spermatophyta</taxon>
        <taxon>Magnoliopsida</taxon>
        <taxon>eudicotyledons</taxon>
        <taxon>Gunneridae</taxon>
        <taxon>Pentapetalae</taxon>
        <taxon>rosids</taxon>
        <taxon>fabids</taxon>
        <taxon>Fabales</taxon>
        <taxon>Fabaceae</taxon>
        <taxon>Papilionoideae</taxon>
        <taxon>50 kb inversion clade</taxon>
        <taxon>NPAAA clade</taxon>
        <taxon>Hologalegina</taxon>
        <taxon>IRL clade</taxon>
        <taxon>Trifolieae</taxon>
        <taxon>Medicago</taxon>
    </lineage>
</organism>
<dbReference type="InterPro" id="IPR003959">
    <property type="entry name" value="ATPase_AAA_core"/>
</dbReference>
<keyword evidence="2" id="KW-0812">Transmembrane</keyword>
<dbReference type="EMBL" id="PSQE01000007">
    <property type="protein sequence ID" value="RHN47686.1"/>
    <property type="molecule type" value="Genomic_DNA"/>
</dbReference>
<dbReference type="InterPro" id="IPR003593">
    <property type="entry name" value="AAA+_ATPase"/>
</dbReference>
<keyword evidence="1" id="KW-0067">ATP-binding</keyword>
<protein>
    <submittedName>
        <fullName evidence="4">Putative ATPase, AAA-type, core, P-loop containing nucleoside triphosphate hydrolase</fullName>
    </submittedName>
</protein>
<sequence>MCGEIESCKSSSYEKEDEVIVGNGNAKSIQMLRNLIIKPRLFPSRANRLPRSLLLSGPRGIGKTSLVRAIVKECGANLIIISPNTVHTAHAGDCERTLCEAFSEALSLVASGKSSVIFIDDMDVLCPPRDSQRDKDFRIVSLLCTLMDSSKATSSTPGVVVVASTKRVDAIDPALRRYGHFDIETEVTVPDKKERLEILELYTRETPQNSCDLESIAASCNGYVGSDLRALCNEAVNSAVRRSSNAKKDVNDFSLTMEDWKNARSLVEPSITKGVTLEIPKVTWKDIGGLKDVKKELEKAVEWPMKYPASFSRLGINPIRGILLHGPPGCSKTTLAKAIANAANVPFISLSCTEMISKFVGQGEGYLREMFRKARLAGKSIIFFDEVDAVAGKRGHSSSGNSVAEERVLSTLLTEMDGLEEAKGVLVLAATNRREAIDDALLRPGRLDLKLYVPPPDLEGRFEILKVYTRKMKLGSDVDLRRLAEDTERFTGAELEGLCKEVGVEAIREAIRENKQASVIYGRHFQIVKNALKPALAAERKSWVFPLSLAENNVVSYILLATAVMFFIYLFIYLLKLVQHC</sequence>
<evidence type="ECO:0000256" key="2">
    <source>
        <dbReference type="SAM" id="Phobius"/>
    </source>
</evidence>
<keyword evidence="2" id="KW-0472">Membrane</keyword>
<accession>A0A396H2U9</accession>
<comment type="similarity">
    <text evidence="1">Belongs to the AAA ATPase family.</text>
</comment>
<dbReference type="SUPFAM" id="SSF52540">
    <property type="entry name" value="P-loop containing nucleoside triphosphate hydrolases"/>
    <property type="match status" value="2"/>
</dbReference>
<dbReference type="InterPro" id="IPR003960">
    <property type="entry name" value="ATPase_AAA_CS"/>
</dbReference>
<feature type="domain" description="AAA+ ATPase" evidence="3">
    <location>
        <begin position="318"/>
        <end position="457"/>
    </location>
</feature>
<dbReference type="SMART" id="SM00382">
    <property type="entry name" value="AAA"/>
    <property type="match status" value="2"/>
</dbReference>
<dbReference type="GO" id="GO:0005524">
    <property type="term" value="F:ATP binding"/>
    <property type="evidence" value="ECO:0007669"/>
    <property type="project" value="UniProtKB-KW"/>
</dbReference>
<dbReference type="InterPro" id="IPR027417">
    <property type="entry name" value="P-loop_NTPase"/>
</dbReference>
<dbReference type="InterPro" id="IPR050168">
    <property type="entry name" value="AAA_ATPase_domain"/>
</dbReference>
<dbReference type="Gramene" id="rna42312">
    <property type="protein sequence ID" value="RHN47686.1"/>
    <property type="gene ID" value="gene42312"/>
</dbReference>
<gene>
    <name evidence="4" type="ORF">MtrunA17_Chr7g0255651</name>
</gene>
<dbReference type="PANTHER" id="PTHR23077">
    <property type="entry name" value="AAA-FAMILY ATPASE"/>
    <property type="match status" value="1"/>
</dbReference>
<keyword evidence="1" id="KW-0547">Nucleotide-binding</keyword>
<comment type="caution">
    <text evidence="4">The sequence shown here is derived from an EMBL/GenBank/DDBJ whole genome shotgun (WGS) entry which is preliminary data.</text>
</comment>
<feature type="transmembrane region" description="Helical" evidence="2">
    <location>
        <begin position="554"/>
        <end position="575"/>
    </location>
</feature>
<name>A0A396H2U9_MEDTR</name>
<proteinExistence type="inferred from homology"/>
<dbReference type="PROSITE" id="PS00674">
    <property type="entry name" value="AAA"/>
    <property type="match status" value="1"/>
</dbReference>
<dbReference type="PANTHER" id="PTHR23077:SF117">
    <property type="entry name" value="AAA+ ATPASE DOMAIN-CONTAINING PROTEIN"/>
    <property type="match status" value="1"/>
</dbReference>
<feature type="domain" description="AAA+ ATPase" evidence="3">
    <location>
        <begin position="49"/>
        <end position="191"/>
    </location>
</feature>
<evidence type="ECO:0000259" key="3">
    <source>
        <dbReference type="SMART" id="SM00382"/>
    </source>
</evidence>
<dbReference type="Gene3D" id="1.10.8.60">
    <property type="match status" value="2"/>
</dbReference>
<keyword evidence="4" id="KW-0378">Hydrolase</keyword>
<dbReference type="FunFam" id="3.40.50.300:FF:000661">
    <property type="entry name" value="calmodulin-interacting protein 111 isoform X1"/>
    <property type="match status" value="1"/>
</dbReference>
<dbReference type="OrthoDB" id="5421at2759"/>